<evidence type="ECO:0000256" key="2">
    <source>
        <dbReference type="ARBA" id="ARBA00023242"/>
    </source>
</evidence>
<feature type="compositionally biased region" description="Polar residues" evidence="3">
    <location>
        <begin position="51"/>
        <end position="69"/>
    </location>
</feature>
<name>A0ABR0SQP6_9HYPO</name>
<dbReference type="Proteomes" id="UP001338125">
    <property type="component" value="Unassembled WGS sequence"/>
</dbReference>
<reference evidence="4 5" key="1">
    <citation type="submission" date="2024-01" db="EMBL/GenBank/DDBJ databases">
        <title>Complete genome of Cladobotryum mycophilum ATHUM6906.</title>
        <authorList>
            <person name="Christinaki A.C."/>
            <person name="Myridakis A.I."/>
            <person name="Kouvelis V.N."/>
        </authorList>
    </citation>
    <scope>NUCLEOTIDE SEQUENCE [LARGE SCALE GENOMIC DNA]</scope>
    <source>
        <strain evidence="4 5">ATHUM6906</strain>
    </source>
</reference>
<proteinExistence type="predicted"/>
<comment type="subcellular location">
    <subcellularLocation>
        <location evidence="1">Nucleus</location>
    </subcellularLocation>
</comment>
<evidence type="ECO:0000256" key="3">
    <source>
        <dbReference type="SAM" id="MobiDB-lite"/>
    </source>
</evidence>
<dbReference type="EMBL" id="JAVFKD010000010">
    <property type="protein sequence ID" value="KAK5994494.1"/>
    <property type="molecule type" value="Genomic_DNA"/>
</dbReference>
<feature type="region of interest" description="Disordered" evidence="3">
    <location>
        <begin position="36"/>
        <end position="84"/>
    </location>
</feature>
<accession>A0ABR0SQP6</accession>
<dbReference type="InterPro" id="IPR021858">
    <property type="entry name" value="Fun_TF"/>
</dbReference>
<evidence type="ECO:0000313" key="5">
    <source>
        <dbReference type="Proteomes" id="UP001338125"/>
    </source>
</evidence>
<gene>
    <name evidence="4" type="ORF">PT974_04971</name>
</gene>
<keyword evidence="2" id="KW-0539">Nucleus</keyword>
<evidence type="ECO:0000256" key="1">
    <source>
        <dbReference type="ARBA" id="ARBA00004123"/>
    </source>
</evidence>
<organism evidence="4 5">
    <name type="scientific">Cladobotryum mycophilum</name>
    <dbReference type="NCBI Taxonomy" id="491253"/>
    <lineage>
        <taxon>Eukaryota</taxon>
        <taxon>Fungi</taxon>
        <taxon>Dikarya</taxon>
        <taxon>Ascomycota</taxon>
        <taxon>Pezizomycotina</taxon>
        <taxon>Sordariomycetes</taxon>
        <taxon>Hypocreomycetidae</taxon>
        <taxon>Hypocreales</taxon>
        <taxon>Hypocreaceae</taxon>
        <taxon>Cladobotryum</taxon>
    </lineage>
</organism>
<dbReference type="PANTHER" id="PTHR37534">
    <property type="entry name" value="TRANSCRIPTIONAL ACTIVATOR PROTEIN UGA3"/>
    <property type="match status" value="1"/>
</dbReference>
<feature type="compositionally biased region" description="Low complexity" evidence="3">
    <location>
        <begin position="37"/>
        <end position="46"/>
    </location>
</feature>
<sequence>MKGVHCPGYSQSHKFIDEGVNVRRRYARCPTALMPQASAAAPSPAARNQENDSWNDQAQPASPNDTMTNMDEDEDLSMHSEGPAWNTQDQAVTNVPESLHHTNEPNTEKLNHCTAGDSINLPGDGSTIDDIGYPETIGSSRPSTRCSQIFNVAEISMSPGNSAPVTMPGVNPHGQDSPFPISELNLGSEHEIAFLTRHYSEVVGPWCVRSSDRFVPKLLLYFELSSCRLDLFDSTKFFGVQVPIMGMDKPLLKFAIAAVSAKQLGRVNGVKFNIDRGYSSPADTEVYMDTSHVDWFYKAGHYYHLTISYLRQALPDDYRDGSLAHISTTGESLGKNNQEIDHQISMGIPNTVTAHLSTCKSSLSVNTLDDLLAAASILTAYEFMDASGLEWARHLDGVKSLLDILGSSTRQLRTPLDDVRIPETYVFSRAQRAVFWNFAREDYLAAYINGVNTRLDTEDGQLWRWAGLPLDDQGCLGLTPSKEGIEMEKSPLSREDLAANALVWLLSNLVNLLSCSEETPRHQQSWLGVLNTGARLPFPEIVYGLPSCAATMQHYHFAQLLLILHEPLKTEVGSAPATARVRRYRELMKRIDQHCKEICGISLGKPAGAARIHMLQPLFLAGQLLEEPREQQIVIDLLRGIEADLGWATAYRVEQLLSGATE</sequence>
<comment type="caution">
    <text evidence="4">The sequence shown here is derived from an EMBL/GenBank/DDBJ whole genome shotgun (WGS) entry which is preliminary data.</text>
</comment>
<keyword evidence="5" id="KW-1185">Reference proteome</keyword>
<dbReference type="Pfam" id="PF11951">
    <property type="entry name" value="Fungal_trans_2"/>
    <property type="match status" value="1"/>
</dbReference>
<evidence type="ECO:0000313" key="4">
    <source>
        <dbReference type="EMBL" id="KAK5994494.1"/>
    </source>
</evidence>
<dbReference type="PANTHER" id="PTHR37534:SF18">
    <property type="entry name" value="ZN(II)2CYS6 TRANSCRIPTION FACTOR (EUROFUNG)"/>
    <property type="match status" value="1"/>
</dbReference>
<protein>
    <submittedName>
        <fullName evidence="4">Transcription activator AMTR1</fullName>
    </submittedName>
</protein>